<evidence type="ECO:0000256" key="6">
    <source>
        <dbReference type="HAMAP-Rule" id="MF_00073"/>
    </source>
</evidence>
<accession>J0D567</accession>
<feature type="region of interest" description="Disordered" evidence="7">
    <location>
        <begin position="142"/>
        <end position="210"/>
    </location>
</feature>
<evidence type="ECO:0000256" key="7">
    <source>
        <dbReference type="SAM" id="MobiDB-lite"/>
    </source>
</evidence>
<evidence type="ECO:0000256" key="5">
    <source>
        <dbReference type="ARBA" id="ARBA00023163"/>
    </source>
</evidence>
<dbReference type="GO" id="GO:0006353">
    <property type="term" value="P:DNA-templated transcription termination"/>
    <property type="evidence" value="ECO:0007669"/>
    <property type="project" value="UniProtKB-UniRule"/>
</dbReference>
<dbReference type="eggNOG" id="COG0781">
    <property type="taxonomic scope" value="Bacteria"/>
</dbReference>
<dbReference type="OrthoDB" id="3528057at2"/>
<dbReference type="HOGENOM" id="CLU_087843_2_1_11"/>
<dbReference type="SUPFAM" id="SSF48013">
    <property type="entry name" value="NusB-like"/>
    <property type="match status" value="1"/>
</dbReference>
<feature type="domain" description="NusB/RsmB/TIM44" evidence="8">
    <location>
        <begin position="5"/>
        <end position="130"/>
    </location>
</feature>
<dbReference type="InterPro" id="IPR035926">
    <property type="entry name" value="NusB-like_sf"/>
</dbReference>
<keyword evidence="5 6" id="KW-0804">Transcription</keyword>
<dbReference type="PANTHER" id="PTHR11078">
    <property type="entry name" value="N UTILIZATION SUBSTANCE PROTEIN B-RELATED"/>
    <property type="match status" value="1"/>
</dbReference>
<dbReference type="EMBL" id="AGZS01000002">
    <property type="protein sequence ID" value="EJD65105.1"/>
    <property type="molecule type" value="Genomic_DNA"/>
</dbReference>
<keyword evidence="10" id="KW-1185">Reference proteome</keyword>
<dbReference type="NCBIfam" id="TIGR01951">
    <property type="entry name" value="nusB"/>
    <property type="match status" value="1"/>
</dbReference>
<dbReference type="AlphaFoldDB" id="J0D567"/>
<evidence type="ECO:0000313" key="10">
    <source>
        <dbReference type="Proteomes" id="UP000006415"/>
    </source>
</evidence>
<reference evidence="9 10" key="1">
    <citation type="submission" date="2012-01" db="EMBL/GenBank/DDBJ databases">
        <title>The Genome Sequence of Scardovia wiggsiae F0424.</title>
        <authorList>
            <consortium name="The Broad Institute Genome Sequencing Platform"/>
            <person name="Earl A."/>
            <person name="Ward D."/>
            <person name="Feldgarden M."/>
            <person name="Gevers D."/>
            <person name="Izard J."/>
            <person name="Ganesan A."/>
            <person name="Baranova O.V."/>
            <person name="Blanton J.M."/>
            <person name="Tanner A.C."/>
            <person name="Mathney J."/>
            <person name="Dewhirst F.E."/>
            <person name="Young S.K."/>
            <person name="Zeng Q."/>
            <person name="Gargeya S."/>
            <person name="Fitzgerald M."/>
            <person name="Haas B."/>
            <person name="Abouelleil A."/>
            <person name="Alvarado L."/>
            <person name="Arachchi H.M."/>
            <person name="Berlin A."/>
            <person name="Chapman S.B."/>
            <person name="Gearin G."/>
            <person name="Goldberg J."/>
            <person name="Griggs A."/>
            <person name="Gujja S."/>
            <person name="Hansen M."/>
            <person name="Heiman D."/>
            <person name="Howarth C."/>
            <person name="Larimer J."/>
            <person name="Lui A."/>
            <person name="MacDonald P.J.P."/>
            <person name="McCowen C."/>
            <person name="Montmayeur A."/>
            <person name="Murphy C."/>
            <person name="Neiman D."/>
            <person name="Pearson M."/>
            <person name="Priest M."/>
            <person name="Roberts A."/>
            <person name="Saif S."/>
            <person name="Shea T."/>
            <person name="Sisk P."/>
            <person name="Stolte C."/>
            <person name="Sykes S."/>
            <person name="Wortman J."/>
            <person name="Nusbaum C."/>
            <person name="Birren B."/>
        </authorList>
    </citation>
    <scope>NUCLEOTIDE SEQUENCE [LARGE SCALE GENOMIC DNA]</scope>
    <source>
        <strain evidence="9 10">F0424</strain>
    </source>
</reference>
<comment type="function">
    <text evidence="6">Involved in transcription antitermination. Required for transcription of ribosomal RNA (rRNA) genes. Binds specifically to the boxA antiterminator sequence of the ribosomal RNA (rrn) operons.</text>
</comment>
<evidence type="ECO:0000256" key="3">
    <source>
        <dbReference type="ARBA" id="ARBA00022884"/>
    </source>
</evidence>
<dbReference type="STRING" id="857290.HMPREF9156_00549"/>
<keyword evidence="4 6" id="KW-0805">Transcription regulation</keyword>
<dbReference type="GO" id="GO:0005829">
    <property type="term" value="C:cytosol"/>
    <property type="evidence" value="ECO:0007669"/>
    <property type="project" value="TreeGrafter"/>
</dbReference>
<feature type="compositionally biased region" description="Basic and acidic residues" evidence="7">
    <location>
        <begin position="185"/>
        <end position="210"/>
    </location>
</feature>
<evidence type="ECO:0000256" key="4">
    <source>
        <dbReference type="ARBA" id="ARBA00023015"/>
    </source>
</evidence>
<dbReference type="InterPro" id="IPR011605">
    <property type="entry name" value="NusB_fam"/>
</dbReference>
<evidence type="ECO:0000259" key="8">
    <source>
        <dbReference type="Pfam" id="PF01029"/>
    </source>
</evidence>
<comment type="similarity">
    <text evidence="1 6">Belongs to the NusB family.</text>
</comment>
<dbReference type="Gene3D" id="1.10.940.10">
    <property type="entry name" value="NusB-like"/>
    <property type="match status" value="1"/>
</dbReference>
<dbReference type="Pfam" id="PF01029">
    <property type="entry name" value="NusB"/>
    <property type="match status" value="1"/>
</dbReference>
<evidence type="ECO:0000313" key="9">
    <source>
        <dbReference type="EMBL" id="EJD65105.1"/>
    </source>
</evidence>
<evidence type="ECO:0000256" key="2">
    <source>
        <dbReference type="ARBA" id="ARBA00022814"/>
    </source>
</evidence>
<dbReference type="HAMAP" id="MF_00073">
    <property type="entry name" value="NusB"/>
    <property type="match status" value="1"/>
</dbReference>
<dbReference type="GO" id="GO:0031564">
    <property type="term" value="P:transcription antitermination"/>
    <property type="evidence" value="ECO:0007669"/>
    <property type="project" value="UniProtKB-KW"/>
</dbReference>
<evidence type="ECO:0000256" key="1">
    <source>
        <dbReference type="ARBA" id="ARBA00005952"/>
    </source>
</evidence>
<keyword evidence="2 6" id="KW-0889">Transcription antitermination</keyword>
<organism evidence="9 10">
    <name type="scientific">Scardovia wiggsiae F0424</name>
    <dbReference type="NCBI Taxonomy" id="857290"/>
    <lineage>
        <taxon>Bacteria</taxon>
        <taxon>Bacillati</taxon>
        <taxon>Actinomycetota</taxon>
        <taxon>Actinomycetes</taxon>
        <taxon>Bifidobacteriales</taxon>
        <taxon>Bifidobacteriaceae</taxon>
        <taxon>Scardovia</taxon>
    </lineage>
</organism>
<comment type="caution">
    <text evidence="9">The sequence shown here is derived from an EMBL/GenBank/DDBJ whole genome shotgun (WGS) entry which is preliminary data.</text>
</comment>
<dbReference type="RefSeq" id="WP_007147616.1">
    <property type="nucleotide sequence ID" value="NZ_AKCI01000001.1"/>
</dbReference>
<protein>
    <recommendedName>
        <fullName evidence="6">Transcription antitermination protein NusB</fullName>
    </recommendedName>
    <alternativeName>
        <fullName evidence="6">Antitermination factor NusB</fullName>
    </alternativeName>
</protein>
<dbReference type="InterPro" id="IPR006027">
    <property type="entry name" value="NusB_RsmB_TIM44"/>
</dbReference>
<keyword evidence="3 6" id="KW-0694">RNA-binding</keyword>
<dbReference type="GO" id="GO:0003723">
    <property type="term" value="F:RNA binding"/>
    <property type="evidence" value="ECO:0007669"/>
    <property type="project" value="UniProtKB-UniRule"/>
</dbReference>
<dbReference type="Proteomes" id="UP000006415">
    <property type="component" value="Unassembled WGS sequence"/>
</dbReference>
<sequence length="210" mass="23122">MARSTARKRALNTLYEADEKGQEIMPLLEERLVFPGAQTPLPEYAQELVRGVASHRRTIDKAIGEHSTGWDVKRMHALDRNIARIAVWEIVYNDDVPAKVAIDEALSLAKSYSDDEAPNFLHGLLSAVEKDADAVRQEEAEWQGHRAQLAAEKPDGAGWPDEDPGSDRAAGPDSEDNGNKVSYEPADKSHPEADAAEWEKAGASEDKIIK</sequence>
<dbReference type="PANTHER" id="PTHR11078:SF3">
    <property type="entry name" value="ANTITERMINATION NUSB DOMAIN-CONTAINING PROTEIN"/>
    <property type="match status" value="1"/>
</dbReference>
<gene>
    <name evidence="6" type="primary">nusB</name>
    <name evidence="9" type="ORF">HMPREF9156_00549</name>
</gene>
<name>J0D567_9BIFI</name>
<proteinExistence type="inferred from homology"/>